<sequence length="253" mass="27344">MKPMSPAIVVPIVLVPGYMLDRDLWRELEARMSASDEPRFSIHHADLTQDATIEAMATRLLTDAPQRFVLIGFSMGGYVVREVARRAPERVLALILIATSSEGDNEIQRQRKDAVARAFDPSKFAGLSRSAVLSSVAPSHVDGPIIDRIRAMSERLGGSVFQRQSALVRTSDADRLSELTCPTLIVAAAQDQLRSLTEASALHEGIAHSKMVVIQSSGHMIPLEAPEELAGAIVPWLGDLGWPGAVVSEPAGH</sequence>
<dbReference type="Gene3D" id="3.40.50.1820">
    <property type="entry name" value="alpha/beta hydrolase"/>
    <property type="match status" value="1"/>
</dbReference>
<dbReference type="Pfam" id="PF00561">
    <property type="entry name" value="Abhydrolase_1"/>
    <property type="match status" value="1"/>
</dbReference>
<reference evidence="2" key="1">
    <citation type="submission" date="2024-06" db="EMBL/GenBank/DDBJ databases">
        <title>Caulobacter inopinatus, sp. nov.</title>
        <authorList>
            <person name="Donachie S.P."/>
        </authorList>
    </citation>
    <scope>NUCLEOTIDE SEQUENCE</scope>
    <source>
        <strain evidence="2">73W</strain>
    </source>
</reference>
<dbReference type="PANTHER" id="PTHR43798">
    <property type="entry name" value="MONOACYLGLYCEROL LIPASE"/>
    <property type="match status" value="1"/>
</dbReference>
<dbReference type="EMBL" id="CP158375">
    <property type="protein sequence ID" value="XDO96914.1"/>
    <property type="molecule type" value="Genomic_DNA"/>
</dbReference>
<dbReference type="InterPro" id="IPR029058">
    <property type="entry name" value="AB_hydrolase_fold"/>
</dbReference>
<organism evidence="2">
    <name type="scientific">Caulobacter sp. 73W</name>
    <dbReference type="NCBI Taxonomy" id="3161137"/>
    <lineage>
        <taxon>Bacteria</taxon>
        <taxon>Pseudomonadati</taxon>
        <taxon>Pseudomonadota</taxon>
        <taxon>Alphaproteobacteria</taxon>
        <taxon>Caulobacterales</taxon>
        <taxon>Caulobacteraceae</taxon>
        <taxon>Caulobacter</taxon>
    </lineage>
</organism>
<keyword evidence="2" id="KW-0378">Hydrolase</keyword>
<dbReference type="SUPFAM" id="SSF53474">
    <property type="entry name" value="alpha/beta-Hydrolases"/>
    <property type="match status" value="1"/>
</dbReference>
<proteinExistence type="predicted"/>
<evidence type="ECO:0000259" key="1">
    <source>
        <dbReference type="Pfam" id="PF00561"/>
    </source>
</evidence>
<dbReference type="InterPro" id="IPR050266">
    <property type="entry name" value="AB_hydrolase_sf"/>
</dbReference>
<dbReference type="AlphaFoldDB" id="A0AB39KT67"/>
<feature type="domain" description="AB hydrolase-1" evidence="1">
    <location>
        <begin position="65"/>
        <end position="226"/>
    </location>
</feature>
<protein>
    <submittedName>
        <fullName evidence="2">Alpha/beta hydrolase</fullName>
    </submittedName>
</protein>
<gene>
    <name evidence="2" type="ORF">ABOZ73_00335</name>
</gene>
<accession>A0AB39KT67</accession>
<evidence type="ECO:0000313" key="2">
    <source>
        <dbReference type="EMBL" id="XDO96914.1"/>
    </source>
</evidence>
<dbReference type="InterPro" id="IPR000073">
    <property type="entry name" value="AB_hydrolase_1"/>
</dbReference>
<name>A0AB39KT67_9CAUL</name>
<dbReference type="GO" id="GO:0016787">
    <property type="term" value="F:hydrolase activity"/>
    <property type="evidence" value="ECO:0007669"/>
    <property type="project" value="UniProtKB-KW"/>
</dbReference>
<dbReference type="RefSeq" id="WP_369059802.1">
    <property type="nucleotide sequence ID" value="NZ_CP158375.1"/>
</dbReference>